<name>A0ABX7EW15_9HYPH</name>
<feature type="transmembrane region" description="Helical" evidence="2">
    <location>
        <begin position="397"/>
        <end position="417"/>
    </location>
</feature>
<evidence type="ECO:0000256" key="1">
    <source>
        <dbReference type="SAM" id="MobiDB-lite"/>
    </source>
</evidence>
<dbReference type="PANTHER" id="PTHR43081:SF1">
    <property type="entry name" value="ADENYLATE CYCLASE, TERMINAL-DIFFERENTIATION SPECIFIC"/>
    <property type="match status" value="1"/>
</dbReference>
<keyword evidence="2" id="KW-0812">Transmembrane</keyword>
<dbReference type="InterPro" id="IPR029787">
    <property type="entry name" value="Nucleotide_cyclase"/>
</dbReference>
<dbReference type="SMART" id="SM00044">
    <property type="entry name" value="CYCc"/>
    <property type="match status" value="1"/>
</dbReference>
<keyword evidence="2" id="KW-0472">Membrane</keyword>
<evidence type="ECO:0000259" key="3">
    <source>
        <dbReference type="PROSITE" id="PS50125"/>
    </source>
</evidence>
<dbReference type="PANTHER" id="PTHR43081">
    <property type="entry name" value="ADENYLATE CYCLASE, TERMINAL-DIFFERENTIATION SPECIFIC-RELATED"/>
    <property type="match status" value="1"/>
</dbReference>
<organism evidence="4 5">
    <name type="scientific">Rhizobium rosettiformans</name>
    <dbReference type="NCBI Taxonomy" id="1368430"/>
    <lineage>
        <taxon>Bacteria</taxon>
        <taxon>Pseudomonadati</taxon>
        <taxon>Pseudomonadota</taxon>
        <taxon>Alphaproteobacteria</taxon>
        <taxon>Hyphomicrobiales</taxon>
        <taxon>Rhizobiaceae</taxon>
        <taxon>Rhizobium/Agrobacterium group</taxon>
        <taxon>Rhizobium</taxon>
    </lineage>
</organism>
<dbReference type="Gene3D" id="3.30.70.1230">
    <property type="entry name" value="Nucleotide cyclase"/>
    <property type="match status" value="1"/>
</dbReference>
<evidence type="ECO:0000313" key="5">
    <source>
        <dbReference type="Proteomes" id="UP000596351"/>
    </source>
</evidence>
<feature type="region of interest" description="Disordered" evidence="1">
    <location>
        <begin position="1"/>
        <end position="39"/>
    </location>
</feature>
<dbReference type="Pfam" id="PF05226">
    <property type="entry name" value="CHASE2"/>
    <property type="match status" value="1"/>
</dbReference>
<keyword evidence="5" id="KW-1185">Reference proteome</keyword>
<dbReference type="PROSITE" id="PS50125">
    <property type="entry name" value="GUANYLATE_CYCLASE_2"/>
    <property type="match status" value="1"/>
</dbReference>
<feature type="transmembrane region" description="Helical" evidence="2">
    <location>
        <begin position="46"/>
        <end position="66"/>
    </location>
</feature>
<dbReference type="SMART" id="SM01080">
    <property type="entry name" value="CHASE2"/>
    <property type="match status" value="1"/>
</dbReference>
<feature type="transmembrane region" description="Helical" evidence="2">
    <location>
        <begin position="424"/>
        <end position="441"/>
    </location>
</feature>
<protein>
    <submittedName>
        <fullName evidence="4">Adenylate/guanylate cyclase domain-containing protein</fullName>
    </submittedName>
</protein>
<keyword evidence="2" id="KW-1133">Transmembrane helix</keyword>
<evidence type="ECO:0000256" key="2">
    <source>
        <dbReference type="SAM" id="Phobius"/>
    </source>
</evidence>
<dbReference type="CDD" id="cd07302">
    <property type="entry name" value="CHD"/>
    <property type="match status" value="1"/>
</dbReference>
<sequence>MGIDRDLRGQHDRRRSVTKAAGGPRPEQRQGRPTLRRLSSSQRRKLGVVLIGLAALVAVIVGHAAFSSQAFRLTALVFDTYQVMKPRDATDPPVAVIDIDEVSISKLGQWPWSRGTVAEMVTKASGLGAAVIGFDIVFSEPDRTAPVRLVEAMRRQGIAIDIGADLPDPDAQLADAVALNAVALGIALSNETTVPAPEPKAGFSFLGPDPRARLTPYSGALSNLSALTERATAMGYFSFPPTPDNIIRTFPLVSMSGDLLYPALSIEVLRIAQQEGSFVLRSAGSEEGSAFTDLRVGTLDVPLSADGEIWIYYSGLPNMPVISAADLFDPEKAETLAGLIQGRIMLVGTSAVGLRDIVATPVDPAMPGVKVHAEIIDQIASGVFLQRPDWIIGAERAAAIIGGLILLTVLATAAPALSLATGTVLAGLVAGGSWLAFSRALTLFDPLMPMAALGAVLLTALPLLLMLTHREKRFVRESFGRYLSPTLVERLSENPAGLTLGGEDRELTILFSDIRGFTSLSETMTPTELTGLLNNFLTPMTDVLLEREATIDKYIGDAIMAFWNAPLDIAEHPQKACLAALDMVAALDRLNRESGMNLKIGIGLNTGMACVGNLGSDQRFSYSCLGDSVNLASRVEGMTKLYDISILVTEEVRAGTTSLVFAEVDRVRVVGRQAPVTLHALIGVANATSSDLADLLQVHAAFIAAWQAGDLGIARNLLKDLLALPRNPLSGTHRLYSERLAMLPETAPADWDGVFTASSK</sequence>
<dbReference type="InterPro" id="IPR007890">
    <property type="entry name" value="CHASE2"/>
</dbReference>
<dbReference type="InterPro" id="IPR001054">
    <property type="entry name" value="A/G_cyclase"/>
</dbReference>
<dbReference type="EMBL" id="CP032405">
    <property type="protein sequence ID" value="QRF52204.1"/>
    <property type="molecule type" value="Genomic_DNA"/>
</dbReference>
<dbReference type="Pfam" id="PF00211">
    <property type="entry name" value="Guanylate_cyc"/>
    <property type="match status" value="1"/>
</dbReference>
<feature type="compositionally biased region" description="Basic and acidic residues" evidence="1">
    <location>
        <begin position="1"/>
        <end position="10"/>
    </location>
</feature>
<feature type="domain" description="Guanylate cyclase" evidence="3">
    <location>
        <begin position="508"/>
        <end position="636"/>
    </location>
</feature>
<dbReference type="Proteomes" id="UP000596351">
    <property type="component" value="Chromosome"/>
</dbReference>
<accession>A0ABX7EW15</accession>
<evidence type="ECO:0000313" key="4">
    <source>
        <dbReference type="EMBL" id="QRF52204.1"/>
    </source>
</evidence>
<gene>
    <name evidence="4" type="ORF">D4A92_12540</name>
</gene>
<dbReference type="SUPFAM" id="SSF55073">
    <property type="entry name" value="Nucleotide cyclase"/>
    <property type="match status" value="1"/>
</dbReference>
<reference evidence="4 5" key="1">
    <citation type="submission" date="2018-09" db="EMBL/GenBank/DDBJ databases">
        <title>Rhizobium sp. MAE2-X.</title>
        <authorList>
            <person name="Lee Y."/>
            <person name="Jeon C.O."/>
        </authorList>
    </citation>
    <scope>NUCLEOTIDE SEQUENCE [LARGE SCALE GENOMIC DNA]</scope>
    <source>
        <strain evidence="4 5">MAE2-X</strain>
    </source>
</reference>
<proteinExistence type="predicted"/>
<dbReference type="InterPro" id="IPR050697">
    <property type="entry name" value="Adenylyl/Guanylyl_Cyclase_3/4"/>
</dbReference>
<feature type="transmembrane region" description="Helical" evidence="2">
    <location>
        <begin position="447"/>
        <end position="467"/>
    </location>
</feature>